<reference evidence="2" key="1">
    <citation type="submission" date="2017-02" db="EMBL/GenBank/DDBJ databases">
        <authorList>
            <person name="Varghese N."/>
            <person name="Submissions S."/>
        </authorList>
    </citation>
    <scope>NUCLEOTIDE SEQUENCE [LARGE SCALE GENOMIC DNA]</scope>
    <source>
        <strain evidence="2">USBA 833</strain>
    </source>
</reference>
<evidence type="ECO:0008006" key="3">
    <source>
        <dbReference type="Google" id="ProtNLM"/>
    </source>
</evidence>
<dbReference type="InterPro" id="IPR024997">
    <property type="entry name" value="DUF3892"/>
</dbReference>
<dbReference type="Pfam" id="PF13031">
    <property type="entry name" value="DUF3892"/>
    <property type="match status" value="1"/>
</dbReference>
<dbReference type="STRING" id="1147123.SAMN05443428_1478"/>
<dbReference type="Proteomes" id="UP000190105">
    <property type="component" value="Unassembled WGS sequence"/>
</dbReference>
<name>A0A1T4YG06_9CLOT</name>
<dbReference type="EMBL" id="FUYH01000047">
    <property type="protein sequence ID" value="SKB00719.1"/>
    <property type="molecule type" value="Genomic_DNA"/>
</dbReference>
<sequence length="71" mass="8053">MKSLKIEKLIKDGEKNIIGYELNTGSIIDNEQAVYMIKKGELSGVRIVCDEKGKEKIEGRDFNLENLPEVK</sequence>
<evidence type="ECO:0000313" key="2">
    <source>
        <dbReference type="Proteomes" id="UP000190105"/>
    </source>
</evidence>
<protein>
    <recommendedName>
        <fullName evidence="3">DUF3892 domain-containing protein</fullName>
    </recommendedName>
</protein>
<organism evidence="1 2">
    <name type="scientific">Caloramator quimbayensis</name>
    <dbReference type="NCBI Taxonomy" id="1147123"/>
    <lineage>
        <taxon>Bacteria</taxon>
        <taxon>Bacillati</taxon>
        <taxon>Bacillota</taxon>
        <taxon>Clostridia</taxon>
        <taxon>Eubacteriales</taxon>
        <taxon>Clostridiaceae</taxon>
        <taxon>Caloramator</taxon>
    </lineage>
</organism>
<proteinExistence type="predicted"/>
<evidence type="ECO:0000313" key="1">
    <source>
        <dbReference type="EMBL" id="SKB00719.1"/>
    </source>
</evidence>
<dbReference type="RefSeq" id="WP_078697870.1">
    <property type="nucleotide sequence ID" value="NZ_FUYH01000047.1"/>
</dbReference>
<accession>A0A1T4YG06</accession>
<dbReference type="AlphaFoldDB" id="A0A1T4YG06"/>
<gene>
    <name evidence="1" type="ORF">SAMN05443428_1478</name>
</gene>
<keyword evidence="2" id="KW-1185">Reference proteome</keyword>